<dbReference type="PANTHER" id="PTHR43393">
    <property type="entry name" value="CYTOKININ RIBOSIDE 5'-MONOPHOSPHATE PHOSPHORIBOHYDROLASE"/>
    <property type="match status" value="1"/>
</dbReference>
<dbReference type="EMBL" id="JAUSQZ010000001">
    <property type="protein sequence ID" value="MDP9825451.1"/>
    <property type="molecule type" value="Genomic_DNA"/>
</dbReference>
<organism evidence="2 3">
    <name type="scientific">Kineosporia succinea</name>
    <dbReference type="NCBI Taxonomy" id="84632"/>
    <lineage>
        <taxon>Bacteria</taxon>
        <taxon>Bacillati</taxon>
        <taxon>Actinomycetota</taxon>
        <taxon>Actinomycetes</taxon>
        <taxon>Kineosporiales</taxon>
        <taxon>Kineosporiaceae</taxon>
        <taxon>Kineosporia</taxon>
    </lineage>
</organism>
<dbReference type="Gene3D" id="3.40.50.450">
    <property type="match status" value="1"/>
</dbReference>
<comment type="caution">
    <text evidence="2">The sequence shown here is derived from an EMBL/GenBank/DDBJ whole genome shotgun (WGS) entry which is preliminary data.</text>
</comment>
<evidence type="ECO:0000313" key="2">
    <source>
        <dbReference type="EMBL" id="MDP9825451.1"/>
    </source>
</evidence>
<gene>
    <name evidence="2" type="ORF">J2S57_001200</name>
</gene>
<dbReference type="InterPro" id="IPR041164">
    <property type="entry name" value="LDcluster4"/>
</dbReference>
<dbReference type="PANTHER" id="PTHR43393:SF3">
    <property type="entry name" value="LYSINE DECARBOXYLASE-LIKE PROTEIN"/>
    <property type="match status" value="1"/>
</dbReference>
<accession>A0ABT9NYS3</accession>
<dbReference type="Proteomes" id="UP001235712">
    <property type="component" value="Unassembled WGS sequence"/>
</dbReference>
<dbReference type="InterPro" id="IPR052341">
    <property type="entry name" value="LOG_family_nucleotidases"/>
</dbReference>
<name>A0ABT9NYS3_9ACTN</name>
<reference evidence="2 3" key="1">
    <citation type="submission" date="2023-07" db="EMBL/GenBank/DDBJ databases">
        <title>Sequencing the genomes of 1000 actinobacteria strains.</title>
        <authorList>
            <person name="Klenk H.-P."/>
        </authorList>
    </citation>
    <scope>NUCLEOTIDE SEQUENCE [LARGE SCALE GENOMIC DNA]</scope>
    <source>
        <strain evidence="2 3">DSM 44388</strain>
    </source>
</reference>
<protein>
    <submittedName>
        <fullName evidence="2">Uncharacterized protein (TIGR00725 family)</fullName>
    </submittedName>
</protein>
<evidence type="ECO:0000313" key="3">
    <source>
        <dbReference type="Proteomes" id="UP001235712"/>
    </source>
</evidence>
<dbReference type="SUPFAM" id="SSF102405">
    <property type="entry name" value="MCP/YpsA-like"/>
    <property type="match status" value="1"/>
</dbReference>
<feature type="region of interest" description="Disordered" evidence="1">
    <location>
        <begin position="1"/>
        <end position="34"/>
    </location>
</feature>
<dbReference type="Pfam" id="PF18306">
    <property type="entry name" value="LDcluster4"/>
    <property type="match status" value="1"/>
</dbReference>
<proteinExistence type="predicted"/>
<keyword evidence="3" id="KW-1185">Reference proteome</keyword>
<evidence type="ECO:0000256" key="1">
    <source>
        <dbReference type="SAM" id="MobiDB-lite"/>
    </source>
</evidence>
<sequence>MRLGEGENRIVLPPSQRPEPYDTSPDGPQGDPPGRTFQVAVCGPRDCTDEQAAAARQVGELLARAGVTVICGGGTGVMAAVAAGVRAGNGLVVGIRPGPDTTGASPDLSVTIVTNIGEARNAVIVWSADAVIAVGGSWGTLSEVALARRRGGIPVVVLDGWRVVGADGRPVDEGITHVTSPEEAVQQALSVA</sequence>